<dbReference type="Pfam" id="PF07730">
    <property type="entry name" value="HisKA_3"/>
    <property type="match status" value="1"/>
</dbReference>
<evidence type="ECO:0000256" key="9">
    <source>
        <dbReference type="SAM" id="MobiDB-lite"/>
    </source>
</evidence>
<sequence>MNVTNATPRATGQTLRDGARNSGERLRRFLRHPIDECRRNMAELPYDYPVAAMWLFDIMLLGVAVIGVLQRYSYFPSPLPILALLTAYAIGPVYMVSGWLMPPVTMGIVTAVSGALFMVQPVNIDVAPFVLIAGAGQLGAIASSRVSLPFAGLYLLELLFFERIGYLDEGILMYGPAVLFGWMVGRMMQYQRKDLYQEREYQEIRAGQAADEERRRIAREVHDVIAHSLSITLLHVTAARHALQTDRDVDEAVDALTDAERLGRQAMADIRRTVGLLGERTSPQTPEPGLDDIPDLVADFVRAGMEVDCHVEGDPGGVTAALGLAVYRVSQESLANIAKHAPGAQAWVRIKLGVKDITVQVTNTLPAGAITRPGRGMGISGMRQRITLLGGILLAGRGGDGWRVEARIPMHGPDPHLPCVALARSADASVRSIVQSMTAKWQDDRPGPRGGIQEGM</sequence>
<evidence type="ECO:0000256" key="1">
    <source>
        <dbReference type="ARBA" id="ARBA00000085"/>
    </source>
</evidence>
<evidence type="ECO:0000256" key="3">
    <source>
        <dbReference type="ARBA" id="ARBA00022553"/>
    </source>
</evidence>
<evidence type="ECO:0000256" key="6">
    <source>
        <dbReference type="ARBA" id="ARBA00022777"/>
    </source>
</evidence>
<evidence type="ECO:0000313" key="13">
    <source>
        <dbReference type="Proteomes" id="UP000515512"/>
    </source>
</evidence>
<organism evidence="12 13">
    <name type="scientific">Nocardia huaxiensis</name>
    <dbReference type="NCBI Taxonomy" id="2755382"/>
    <lineage>
        <taxon>Bacteria</taxon>
        <taxon>Bacillati</taxon>
        <taxon>Actinomycetota</taxon>
        <taxon>Actinomycetes</taxon>
        <taxon>Mycobacteriales</taxon>
        <taxon>Nocardiaceae</taxon>
        <taxon>Nocardia</taxon>
    </lineage>
</organism>
<evidence type="ECO:0000256" key="10">
    <source>
        <dbReference type="SAM" id="Phobius"/>
    </source>
</evidence>
<comment type="catalytic activity">
    <reaction evidence="1">
        <text>ATP + protein L-histidine = ADP + protein N-phospho-L-histidine.</text>
        <dbReference type="EC" id="2.7.13.3"/>
    </reaction>
</comment>
<keyword evidence="8" id="KW-0902">Two-component regulatory system</keyword>
<evidence type="ECO:0000256" key="8">
    <source>
        <dbReference type="ARBA" id="ARBA00023012"/>
    </source>
</evidence>
<dbReference type="InterPro" id="IPR036890">
    <property type="entry name" value="HATPase_C_sf"/>
</dbReference>
<dbReference type="RefSeq" id="WP_181581219.1">
    <property type="nucleotide sequence ID" value="NZ_CP059399.1"/>
</dbReference>
<feature type="transmembrane region" description="Helical" evidence="10">
    <location>
        <begin position="171"/>
        <end position="189"/>
    </location>
</feature>
<dbReference type="EC" id="2.7.13.3" evidence="2"/>
<keyword evidence="10" id="KW-0812">Transmembrane</keyword>
<dbReference type="SUPFAM" id="SSF55874">
    <property type="entry name" value="ATPase domain of HSP90 chaperone/DNA topoisomerase II/histidine kinase"/>
    <property type="match status" value="1"/>
</dbReference>
<keyword evidence="10" id="KW-0472">Membrane</keyword>
<feature type="transmembrane region" description="Helical" evidence="10">
    <location>
        <begin position="48"/>
        <end position="69"/>
    </location>
</feature>
<dbReference type="Proteomes" id="UP000515512">
    <property type="component" value="Chromosome"/>
</dbReference>
<reference evidence="12 13" key="1">
    <citation type="submission" date="2020-07" db="EMBL/GenBank/DDBJ databases">
        <authorList>
            <person name="Zhuang K."/>
            <person name="Ran Y."/>
        </authorList>
    </citation>
    <scope>NUCLEOTIDE SEQUENCE [LARGE SCALE GENOMIC DNA]</scope>
    <source>
        <strain evidence="12 13">WCH-YHL-001</strain>
    </source>
</reference>
<dbReference type="GO" id="GO:0005524">
    <property type="term" value="F:ATP binding"/>
    <property type="evidence" value="ECO:0007669"/>
    <property type="project" value="UniProtKB-KW"/>
</dbReference>
<feature type="transmembrane region" description="Helical" evidence="10">
    <location>
        <begin position="107"/>
        <end position="134"/>
    </location>
</feature>
<dbReference type="GO" id="GO:0000155">
    <property type="term" value="F:phosphorelay sensor kinase activity"/>
    <property type="evidence" value="ECO:0007669"/>
    <property type="project" value="InterPro"/>
</dbReference>
<dbReference type="InterPro" id="IPR050482">
    <property type="entry name" value="Sensor_HK_TwoCompSys"/>
</dbReference>
<dbReference type="InterPro" id="IPR011712">
    <property type="entry name" value="Sig_transdc_His_kin_sub3_dim/P"/>
</dbReference>
<dbReference type="Gene3D" id="3.30.565.10">
    <property type="entry name" value="Histidine kinase-like ATPase, C-terminal domain"/>
    <property type="match status" value="1"/>
</dbReference>
<protein>
    <recommendedName>
        <fullName evidence="2">histidine kinase</fullName>
        <ecNumber evidence="2">2.7.13.3</ecNumber>
    </recommendedName>
</protein>
<dbReference type="PANTHER" id="PTHR24421:SF10">
    <property type="entry name" value="NITRATE_NITRITE SENSOR PROTEIN NARQ"/>
    <property type="match status" value="1"/>
</dbReference>
<feature type="domain" description="Signal transduction histidine kinase subgroup 3 dimerisation and phosphoacceptor" evidence="11">
    <location>
        <begin position="213"/>
        <end position="278"/>
    </location>
</feature>
<evidence type="ECO:0000259" key="11">
    <source>
        <dbReference type="Pfam" id="PF07730"/>
    </source>
</evidence>
<keyword evidence="6 12" id="KW-0418">Kinase</keyword>
<name>A0A7D6ZHQ8_9NOCA</name>
<keyword evidence="10" id="KW-1133">Transmembrane helix</keyword>
<evidence type="ECO:0000256" key="2">
    <source>
        <dbReference type="ARBA" id="ARBA00012438"/>
    </source>
</evidence>
<evidence type="ECO:0000256" key="7">
    <source>
        <dbReference type="ARBA" id="ARBA00022840"/>
    </source>
</evidence>
<dbReference type="Gene3D" id="1.20.5.1930">
    <property type="match status" value="1"/>
</dbReference>
<dbReference type="CDD" id="cd16917">
    <property type="entry name" value="HATPase_UhpB-NarQ-NarX-like"/>
    <property type="match status" value="1"/>
</dbReference>
<dbReference type="PANTHER" id="PTHR24421">
    <property type="entry name" value="NITRATE/NITRITE SENSOR PROTEIN NARX-RELATED"/>
    <property type="match status" value="1"/>
</dbReference>
<evidence type="ECO:0000256" key="5">
    <source>
        <dbReference type="ARBA" id="ARBA00022741"/>
    </source>
</evidence>
<proteinExistence type="predicted"/>
<evidence type="ECO:0000256" key="4">
    <source>
        <dbReference type="ARBA" id="ARBA00022679"/>
    </source>
</evidence>
<feature type="transmembrane region" description="Helical" evidence="10">
    <location>
        <begin position="81"/>
        <end position="101"/>
    </location>
</feature>
<evidence type="ECO:0000313" key="12">
    <source>
        <dbReference type="EMBL" id="QLY30020.1"/>
    </source>
</evidence>
<dbReference type="GO" id="GO:0016020">
    <property type="term" value="C:membrane"/>
    <property type="evidence" value="ECO:0007669"/>
    <property type="project" value="InterPro"/>
</dbReference>
<keyword evidence="5" id="KW-0547">Nucleotide-binding</keyword>
<keyword evidence="3" id="KW-0597">Phosphoprotein</keyword>
<dbReference type="KEGG" id="nhu:H0264_33290"/>
<dbReference type="EMBL" id="CP059399">
    <property type="protein sequence ID" value="QLY30020.1"/>
    <property type="molecule type" value="Genomic_DNA"/>
</dbReference>
<dbReference type="AlphaFoldDB" id="A0A7D6ZHQ8"/>
<accession>A0A7D6ZHQ8</accession>
<keyword evidence="13" id="KW-1185">Reference proteome</keyword>
<dbReference type="GO" id="GO:0046983">
    <property type="term" value="F:protein dimerization activity"/>
    <property type="evidence" value="ECO:0007669"/>
    <property type="project" value="InterPro"/>
</dbReference>
<keyword evidence="4" id="KW-0808">Transferase</keyword>
<feature type="region of interest" description="Disordered" evidence="9">
    <location>
        <begin position="437"/>
        <end position="456"/>
    </location>
</feature>
<gene>
    <name evidence="12" type="ORF">H0264_33290</name>
</gene>
<keyword evidence="7" id="KW-0067">ATP-binding</keyword>